<keyword evidence="2" id="KW-1185">Reference proteome</keyword>
<organism evidence="1 2">
    <name type="scientific">Dipteronia dyeriana</name>
    <dbReference type="NCBI Taxonomy" id="168575"/>
    <lineage>
        <taxon>Eukaryota</taxon>
        <taxon>Viridiplantae</taxon>
        <taxon>Streptophyta</taxon>
        <taxon>Embryophyta</taxon>
        <taxon>Tracheophyta</taxon>
        <taxon>Spermatophyta</taxon>
        <taxon>Magnoliopsida</taxon>
        <taxon>eudicotyledons</taxon>
        <taxon>Gunneridae</taxon>
        <taxon>Pentapetalae</taxon>
        <taxon>rosids</taxon>
        <taxon>malvids</taxon>
        <taxon>Sapindales</taxon>
        <taxon>Sapindaceae</taxon>
        <taxon>Hippocastanoideae</taxon>
        <taxon>Acereae</taxon>
        <taxon>Dipteronia</taxon>
    </lineage>
</organism>
<gene>
    <name evidence="1" type="ORF">Ddye_029377</name>
</gene>
<dbReference type="Proteomes" id="UP001280121">
    <property type="component" value="Unassembled WGS sequence"/>
</dbReference>
<comment type="caution">
    <text evidence="1">The sequence shown here is derived from an EMBL/GenBank/DDBJ whole genome shotgun (WGS) entry which is preliminary data.</text>
</comment>
<accession>A0AAD9TFK8</accession>
<protein>
    <submittedName>
        <fullName evidence="1">Uncharacterized protein</fullName>
    </submittedName>
</protein>
<sequence length="103" mass="11823">MLQILVSHRYKVMTTICLPEVYPTQFLVQEKRSIDWRYANLGYDSADRTENVTAPCFLDKTHLAYLRVISPPYASSGIRSKQFFFFLALVNAIATKKKGISDN</sequence>
<dbReference type="AlphaFoldDB" id="A0AAD9TFK8"/>
<evidence type="ECO:0000313" key="2">
    <source>
        <dbReference type="Proteomes" id="UP001280121"/>
    </source>
</evidence>
<evidence type="ECO:0000313" key="1">
    <source>
        <dbReference type="EMBL" id="KAK2634585.1"/>
    </source>
</evidence>
<proteinExistence type="predicted"/>
<name>A0AAD9TFK8_9ROSI</name>
<dbReference type="EMBL" id="JANJYI010000009">
    <property type="protein sequence ID" value="KAK2634585.1"/>
    <property type="molecule type" value="Genomic_DNA"/>
</dbReference>
<reference evidence="1" key="1">
    <citation type="journal article" date="2023" name="Plant J.">
        <title>Genome sequences and population genomics provide insights into the demographic history, inbreeding, and mutation load of two 'living fossil' tree species of Dipteronia.</title>
        <authorList>
            <person name="Feng Y."/>
            <person name="Comes H.P."/>
            <person name="Chen J."/>
            <person name="Zhu S."/>
            <person name="Lu R."/>
            <person name="Zhang X."/>
            <person name="Li P."/>
            <person name="Qiu J."/>
            <person name="Olsen K.M."/>
            <person name="Qiu Y."/>
        </authorList>
    </citation>
    <scope>NUCLEOTIDE SEQUENCE</scope>
    <source>
        <strain evidence="1">KIB01</strain>
    </source>
</reference>